<evidence type="ECO:0000313" key="1">
    <source>
        <dbReference type="EMBL" id="KGH27751.1"/>
    </source>
</evidence>
<sequence length="151" mass="16315">MDLVDAAQMTAQHFPGGVPALAKAMGVSPNTLQHKLNTNNDRYILGLKESLLIQQVTGNNAVLHAMAAALGFTCTRAVADQSGGDPMEAFWRFQQEMVDFTQQATNCFRPGATPSRNAHRRLEYHANELAAALNHMVAASAALLPKDRDAV</sequence>
<gene>
    <name evidence="1" type="ORF">P353_17135</name>
</gene>
<proteinExistence type="predicted"/>
<name>A0A096FBJ9_COMTE</name>
<dbReference type="Proteomes" id="UP000029553">
    <property type="component" value="Unassembled WGS sequence"/>
</dbReference>
<protein>
    <submittedName>
        <fullName evidence="1">Uncharacterized protein</fullName>
    </submittedName>
</protein>
<organism evidence="1 2">
    <name type="scientific">Comamonas testosteroni</name>
    <name type="common">Pseudomonas testosteroni</name>
    <dbReference type="NCBI Taxonomy" id="285"/>
    <lineage>
        <taxon>Bacteria</taxon>
        <taxon>Pseudomonadati</taxon>
        <taxon>Pseudomonadota</taxon>
        <taxon>Betaproteobacteria</taxon>
        <taxon>Burkholderiales</taxon>
        <taxon>Comamonadaceae</taxon>
        <taxon>Comamonas</taxon>
    </lineage>
</organism>
<dbReference type="InterPro" id="IPR009679">
    <property type="entry name" value="Phage_186_CII-like"/>
</dbReference>
<reference evidence="1 2" key="1">
    <citation type="submission" date="2013-09" db="EMBL/GenBank/DDBJ databases">
        <title>High correlation between genotypes and phenotypes of environmental bacteria Comamonas testosteroni strains.</title>
        <authorList>
            <person name="Liu L."/>
            <person name="Zhu W."/>
            <person name="Xia X."/>
            <person name="Xu B."/>
            <person name="Luo M."/>
            <person name="Wang G."/>
        </authorList>
    </citation>
    <scope>NUCLEOTIDE SEQUENCE [LARGE SCALE GENOMIC DNA]</scope>
    <source>
        <strain evidence="1 2">JL40</strain>
    </source>
</reference>
<comment type="caution">
    <text evidence="1">The sequence shown here is derived from an EMBL/GenBank/DDBJ whole genome shotgun (WGS) entry which is preliminary data.</text>
</comment>
<dbReference type="GO" id="GO:0003677">
    <property type="term" value="F:DNA binding"/>
    <property type="evidence" value="ECO:0007669"/>
    <property type="project" value="InterPro"/>
</dbReference>
<dbReference type="AlphaFoldDB" id="A0A096FBJ9"/>
<dbReference type="Pfam" id="PF06892">
    <property type="entry name" value="Phage_CP76"/>
    <property type="match status" value="1"/>
</dbReference>
<evidence type="ECO:0000313" key="2">
    <source>
        <dbReference type="Proteomes" id="UP000029553"/>
    </source>
</evidence>
<dbReference type="EMBL" id="AWOR01000057">
    <property type="protein sequence ID" value="KGH27751.1"/>
    <property type="molecule type" value="Genomic_DNA"/>
</dbReference>
<accession>A0A096FBJ9</accession>